<dbReference type="AlphaFoldDB" id="A0A4Y7RKN4"/>
<dbReference type="InterPro" id="IPR018392">
    <property type="entry name" value="LysM"/>
</dbReference>
<evidence type="ECO:0000313" key="3">
    <source>
        <dbReference type="Proteomes" id="UP000297597"/>
    </source>
</evidence>
<keyword evidence="3" id="KW-1185">Reference proteome</keyword>
<dbReference type="Pfam" id="PF01476">
    <property type="entry name" value="LysM"/>
    <property type="match status" value="1"/>
</dbReference>
<proteinExistence type="predicted"/>
<dbReference type="Gene3D" id="3.10.350.10">
    <property type="entry name" value="LysM domain"/>
    <property type="match status" value="1"/>
</dbReference>
<organism evidence="2 3">
    <name type="scientific">Pelotomaculum propionicicum</name>
    <dbReference type="NCBI Taxonomy" id="258475"/>
    <lineage>
        <taxon>Bacteria</taxon>
        <taxon>Bacillati</taxon>
        <taxon>Bacillota</taxon>
        <taxon>Clostridia</taxon>
        <taxon>Eubacteriales</taxon>
        <taxon>Desulfotomaculaceae</taxon>
        <taxon>Pelotomaculum</taxon>
    </lineage>
</organism>
<comment type="caution">
    <text evidence="2">The sequence shown here is derived from an EMBL/GenBank/DDBJ whole genome shotgun (WGS) entry which is preliminary data.</text>
</comment>
<gene>
    <name evidence="2" type="ORF">Pmgp_03231</name>
</gene>
<feature type="domain" description="LysM" evidence="1">
    <location>
        <begin position="148"/>
        <end position="195"/>
    </location>
</feature>
<sequence>MATKVILGDILFDPAPRQKLKFNNPRVIAKLDIPGAPPVNQDMGEDETTLAWDGILVGADAYRKAIQIESLKDAGQVIQLIVTGFPELCKKVRIRSFPWDLVRQDRVEYSIELVAEIPPPVVSQVITTYAAAPSDDVEQASSPAPSGNTYVVKEGDTLWDLAVQRCGDGTRWREIADANGIMDPTTLQIGQEIVIPF</sequence>
<evidence type="ECO:0000313" key="2">
    <source>
        <dbReference type="EMBL" id="TEB09299.1"/>
    </source>
</evidence>
<name>A0A4Y7RKN4_9FIRM</name>
<dbReference type="PROSITE" id="PS51782">
    <property type="entry name" value="LYSM"/>
    <property type="match status" value="1"/>
</dbReference>
<dbReference type="EMBL" id="QFFZ01000052">
    <property type="protein sequence ID" value="TEB09299.1"/>
    <property type="molecule type" value="Genomic_DNA"/>
</dbReference>
<dbReference type="InterPro" id="IPR036779">
    <property type="entry name" value="LysM_dom_sf"/>
</dbReference>
<evidence type="ECO:0000259" key="1">
    <source>
        <dbReference type="PROSITE" id="PS51782"/>
    </source>
</evidence>
<dbReference type="RefSeq" id="WP_243119910.1">
    <property type="nucleotide sequence ID" value="NZ_QFFZ01000052.1"/>
</dbReference>
<dbReference type="CDD" id="cd00118">
    <property type="entry name" value="LysM"/>
    <property type="match status" value="1"/>
</dbReference>
<dbReference type="SMART" id="SM00257">
    <property type="entry name" value="LysM"/>
    <property type="match status" value="1"/>
</dbReference>
<accession>A0A4Y7RKN4</accession>
<reference evidence="2 3" key="1">
    <citation type="journal article" date="2018" name="Environ. Microbiol.">
        <title>Novel energy conservation strategies and behaviour of Pelotomaculum schinkii driving syntrophic propionate catabolism.</title>
        <authorList>
            <person name="Hidalgo-Ahumada C.A.P."/>
            <person name="Nobu M.K."/>
            <person name="Narihiro T."/>
            <person name="Tamaki H."/>
            <person name="Liu W.T."/>
            <person name="Kamagata Y."/>
            <person name="Stams A.J.M."/>
            <person name="Imachi H."/>
            <person name="Sousa D.Z."/>
        </authorList>
    </citation>
    <scope>NUCLEOTIDE SEQUENCE [LARGE SCALE GENOMIC DNA]</scope>
    <source>
        <strain evidence="2 3">MGP</strain>
    </source>
</reference>
<dbReference type="Proteomes" id="UP000297597">
    <property type="component" value="Unassembled WGS sequence"/>
</dbReference>
<dbReference type="SUPFAM" id="SSF54106">
    <property type="entry name" value="LysM domain"/>
    <property type="match status" value="1"/>
</dbReference>
<protein>
    <recommendedName>
        <fullName evidence="1">LysM domain-containing protein</fullName>
    </recommendedName>
</protein>